<name>A0A4S3M1W1_9FLAO</name>
<reference evidence="6 7" key="1">
    <citation type="submission" date="2019-04" db="EMBL/GenBank/DDBJ databases">
        <title>Draft genome sequence of Robertkochia marina CC-AMO-30D.</title>
        <authorList>
            <person name="Hameed A."/>
            <person name="Lin S.-Y."/>
            <person name="Shahina M."/>
            <person name="Lai W.-A."/>
            <person name="Young C.-C."/>
        </authorList>
    </citation>
    <scope>NUCLEOTIDE SEQUENCE [LARGE SCALE GENOMIC DNA]</scope>
    <source>
        <strain evidence="6 7">CC-AMO-30D</strain>
    </source>
</reference>
<feature type="transmembrane region" description="Helical" evidence="5">
    <location>
        <begin position="6"/>
        <end position="22"/>
    </location>
</feature>
<dbReference type="RefSeq" id="WP_136334582.1">
    <property type="nucleotide sequence ID" value="NZ_QXMP01000004.1"/>
</dbReference>
<dbReference type="Proteomes" id="UP000305939">
    <property type="component" value="Unassembled WGS sequence"/>
</dbReference>
<keyword evidence="2 5" id="KW-0812">Transmembrane</keyword>
<feature type="transmembrane region" description="Helical" evidence="5">
    <location>
        <begin position="61"/>
        <end position="81"/>
    </location>
</feature>
<dbReference type="GO" id="GO:0016020">
    <property type="term" value="C:membrane"/>
    <property type="evidence" value="ECO:0007669"/>
    <property type="project" value="UniProtKB-SubCell"/>
</dbReference>
<dbReference type="Pfam" id="PF04193">
    <property type="entry name" value="PQ-loop"/>
    <property type="match status" value="1"/>
</dbReference>
<dbReference type="OrthoDB" id="122062at2"/>
<evidence type="ECO:0008006" key="8">
    <source>
        <dbReference type="Google" id="ProtNLM"/>
    </source>
</evidence>
<gene>
    <name evidence="6" type="ORF">E7Z59_01825</name>
</gene>
<evidence type="ECO:0000313" key="6">
    <source>
        <dbReference type="EMBL" id="THD69092.1"/>
    </source>
</evidence>
<protein>
    <recommendedName>
        <fullName evidence="8">Glutathione synthetase</fullName>
    </recommendedName>
</protein>
<dbReference type="Gene3D" id="1.20.1280.290">
    <property type="match status" value="1"/>
</dbReference>
<evidence type="ECO:0000256" key="3">
    <source>
        <dbReference type="ARBA" id="ARBA00022989"/>
    </source>
</evidence>
<dbReference type="GO" id="GO:0051119">
    <property type="term" value="F:sugar transmembrane transporter activity"/>
    <property type="evidence" value="ECO:0007669"/>
    <property type="project" value="InterPro"/>
</dbReference>
<dbReference type="InterPro" id="IPR006603">
    <property type="entry name" value="PQ-loop_rpt"/>
</dbReference>
<feature type="transmembrane region" description="Helical" evidence="5">
    <location>
        <begin position="34"/>
        <end position="55"/>
    </location>
</feature>
<organism evidence="6 7">
    <name type="scientific">Robertkochia marina</name>
    <dbReference type="NCBI Taxonomy" id="1227945"/>
    <lineage>
        <taxon>Bacteria</taxon>
        <taxon>Pseudomonadati</taxon>
        <taxon>Bacteroidota</taxon>
        <taxon>Flavobacteriia</taxon>
        <taxon>Flavobacteriales</taxon>
        <taxon>Flavobacteriaceae</taxon>
        <taxon>Robertkochia</taxon>
    </lineage>
</organism>
<evidence type="ECO:0000256" key="1">
    <source>
        <dbReference type="ARBA" id="ARBA00004141"/>
    </source>
</evidence>
<evidence type="ECO:0000256" key="2">
    <source>
        <dbReference type="ARBA" id="ARBA00022692"/>
    </source>
</evidence>
<dbReference type="NCBIfam" id="NF037968">
    <property type="entry name" value="SemiSWEET_2"/>
    <property type="match status" value="1"/>
</dbReference>
<dbReference type="InterPro" id="IPR047662">
    <property type="entry name" value="SemiSWEET"/>
</dbReference>
<comment type="caution">
    <text evidence="6">The sequence shown here is derived from an EMBL/GenBank/DDBJ whole genome shotgun (WGS) entry which is preliminary data.</text>
</comment>
<dbReference type="EMBL" id="SSMC01000001">
    <property type="protein sequence ID" value="THD69092.1"/>
    <property type="molecule type" value="Genomic_DNA"/>
</dbReference>
<accession>A0A4S3M1W1</accession>
<evidence type="ECO:0000256" key="4">
    <source>
        <dbReference type="ARBA" id="ARBA00023136"/>
    </source>
</evidence>
<proteinExistence type="predicted"/>
<comment type="subcellular location">
    <subcellularLocation>
        <location evidence="1">Membrane</location>
        <topology evidence="1">Multi-pass membrane protein</topology>
    </subcellularLocation>
</comment>
<evidence type="ECO:0000256" key="5">
    <source>
        <dbReference type="SAM" id="Phobius"/>
    </source>
</evidence>
<sequence length="88" mass="9667">MEFNGIEVIGLVAAVLTTLSFVPQCWQIFKTRKVADISLTMYLIFFIGVILWLVYGLMIGSLAVTLANSVTAILVAIILGLKVKYSNK</sequence>
<keyword evidence="7" id="KW-1185">Reference proteome</keyword>
<keyword evidence="3 5" id="KW-1133">Transmembrane helix</keyword>
<keyword evidence="4 5" id="KW-0472">Membrane</keyword>
<dbReference type="AlphaFoldDB" id="A0A4S3M1W1"/>
<evidence type="ECO:0000313" key="7">
    <source>
        <dbReference type="Proteomes" id="UP000305939"/>
    </source>
</evidence>